<dbReference type="Gene3D" id="3.40.50.720">
    <property type="entry name" value="NAD(P)-binding Rossmann-like Domain"/>
    <property type="match status" value="1"/>
</dbReference>
<evidence type="ECO:0000313" key="4">
    <source>
        <dbReference type="EMBL" id="GGF99966.1"/>
    </source>
</evidence>
<sequence length="263" mass="29000">MHDKPTKSSITNIKPVVFITGASSGFGAEMARKYNANGHPVILTARRFGHLQALAKTLNQDFPIHIAELNVTDKDAIDQVISALPEHMKNISILINNAGLALGLASFQDADELDFETMINTNINGLLYVTKRILPLMLDNNHGHIINIGSIAANWPYPGGHVYCASKAFVQQFSRALRSDLQGKNIRVTDIEPGLAQTEFSVVRFKGDAQKANQVYDQTEPLLAHDIAEIVYFTTSLPQHININTLEVMPTCQSWAPLNITRS</sequence>
<dbReference type="RefSeq" id="WP_117002963.1">
    <property type="nucleotide sequence ID" value="NZ_BMJS01000018.1"/>
</dbReference>
<proteinExistence type="inferred from homology"/>
<comment type="caution">
    <text evidence="4">The sequence shown here is derived from an EMBL/GenBank/DDBJ whole genome shotgun (WGS) entry which is preliminary data.</text>
</comment>
<dbReference type="OrthoDB" id="9810734at2"/>
<protein>
    <submittedName>
        <fullName evidence="4">NAD(P)-dependent oxidoreductase</fullName>
    </submittedName>
</protein>
<dbReference type="PROSITE" id="PS00061">
    <property type="entry name" value="ADH_SHORT"/>
    <property type="match status" value="1"/>
</dbReference>
<dbReference type="AlphaFoldDB" id="A0A8J3E9J2"/>
<organism evidence="4 5">
    <name type="scientific">Cysteiniphilum litorale</name>
    <dbReference type="NCBI Taxonomy" id="2056700"/>
    <lineage>
        <taxon>Bacteria</taxon>
        <taxon>Pseudomonadati</taxon>
        <taxon>Pseudomonadota</taxon>
        <taxon>Gammaproteobacteria</taxon>
        <taxon>Thiotrichales</taxon>
        <taxon>Fastidiosibacteraceae</taxon>
        <taxon>Cysteiniphilum</taxon>
    </lineage>
</organism>
<keyword evidence="2" id="KW-0560">Oxidoreductase</keyword>
<reference evidence="4" key="1">
    <citation type="journal article" date="2014" name="Int. J. Syst. Evol. Microbiol.">
        <title>Complete genome sequence of Corynebacterium casei LMG S-19264T (=DSM 44701T), isolated from a smear-ripened cheese.</title>
        <authorList>
            <consortium name="US DOE Joint Genome Institute (JGI-PGF)"/>
            <person name="Walter F."/>
            <person name="Albersmeier A."/>
            <person name="Kalinowski J."/>
            <person name="Ruckert C."/>
        </authorList>
    </citation>
    <scope>NUCLEOTIDE SEQUENCE</scope>
    <source>
        <strain evidence="4">CGMCC 1.15758</strain>
    </source>
</reference>
<keyword evidence="5" id="KW-1185">Reference proteome</keyword>
<dbReference type="InterPro" id="IPR020904">
    <property type="entry name" value="Sc_DH/Rdtase_CS"/>
</dbReference>
<dbReference type="SUPFAM" id="SSF51735">
    <property type="entry name" value="NAD(P)-binding Rossmann-fold domains"/>
    <property type="match status" value="1"/>
</dbReference>
<gene>
    <name evidence="4" type="ORF">GCM10010995_16610</name>
</gene>
<comment type="similarity">
    <text evidence="1 3">Belongs to the short-chain dehydrogenases/reductases (SDR) family.</text>
</comment>
<evidence type="ECO:0000256" key="3">
    <source>
        <dbReference type="RuleBase" id="RU000363"/>
    </source>
</evidence>
<dbReference type="Proteomes" id="UP000636949">
    <property type="component" value="Unassembled WGS sequence"/>
</dbReference>
<reference evidence="4" key="2">
    <citation type="submission" date="2020-09" db="EMBL/GenBank/DDBJ databases">
        <authorList>
            <person name="Sun Q."/>
            <person name="Zhou Y."/>
        </authorList>
    </citation>
    <scope>NUCLEOTIDE SEQUENCE</scope>
    <source>
        <strain evidence="4">CGMCC 1.15758</strain>
    </source>
</reference>
<dbReference type="InterPro" id="IPR002347">
    <property type="entry name" value="SDR_fam"/>
</dbReference>
<accession>A0A8J3E9J2</accession>
<dbReference type="InterPro" id="IPR036291">
    <property type="entry name" value="NAD(P)-bd_dom_sf"/>
</dbReference>
<evidence type="ECO:0000313" key="5">
    <source>
        <dbReference type="Proteomes" id="UP000636949"/>
    </source>
</evidence>
<evidence type="ECO:0000256" key="2">
    <source>
        <dbReference type="ARBA" id="ARBA00023002"/>
    </source>
</evidence>
<evidence type="ECO:0000256" key="1">
    <source>
        <dbReference type="ARBA" id="ARBA00006484"/>
    </source>
</evidence>
<dbReference type="FunFam" id="3.40.50.720:FF:000047">
    <property type="entry name" value="NADP-dependent L-serine/L-allo-threonine dehydrogenase"/>
    <property type="match status" value="1"/>
</dbReference>
<dbReference type="PRINTS" id="PR00081">
    <property type="entry name" value="GDHRDH"/>
</dbReference>
<dbReference type="PANTHER" id="PTHR42901:SF1">
    <property type="entry name" value="ALCOHOL DEHYDROGENASE"/>
    <property type="match status" value="1"/>
</dbReference>
<dbReference type="GO" id="GO:0016616">
    <property type="term" value="F:oxidoreductase activity, acting on the CH-OH group of donors, NAD or NADP as acceptor"/>
    <property type="evidence" value="ECO:0007669"/>
    <property type="project" value="UniProtKB-ARBA"/>
</dbReference>
<dbReference type="EMBL" id="BMJS01000018">
    <property type="protein sequence ID" value="GGF99966.1"/>
    <property type="molecule type" value="Genomic_DNA"/>
</dbReference>
<name>A0A8J3E9J2_9GAMM</name>
<dbReference type="PANTHER" id="PTHR42901">
    <property type="entry name" value="ALCOHOL DEHYDROGENASE"/>
    <property type="match status" value="1"/>
</dbReference>
<dbReference type="PRINTS" id="PR00080">
    <property type="entry name" value="SDRFAMILY"/>
</dbReference>
<dbReference type="Pfam" id="PF00106">
    <property type="entry name" value="adh_short"/>
    <property type="match status" value="1"/>
</dbReference>